<dbReference type="EMBL" id="KZ819330">
    <property type="protein sequence ID" value="PWN19797.1"/>
    <property type="molecule type" value="Genomic_DNA"/>
</dbReference>
<feature type="compositionally biased region" description="Polar residues" evidence="1">
    <location>
        <begin position="78"/>
        <end position="94"/>
    </location>
</feature>
<feature type="transmembrane region" description="Helical" evidence="2">
    <location>
        <begin position="641"/>
        <end position="665"/>
    </location>
</feature>
<dbReference type="STRING" id="1684307.A0A316U3G9"/>
<dbReference type="Gene3D" id="2.30.29.30">
    <property type="entry name" value="Pleckstrin-homology domain (PH domain)/Phosphotyrosine-binding domain (PTB)"/>
    <property type="match status" value="1"/>
</dbReference>
<feature type="transmembrane region" description="Helical" evidence="2">
    <location>
        <begin position="746"/>
        <end position="763"/>
    </location>
</feature>
<dbReference type="InterPro" id="IPR011993">
    <property type="entry name" value="PH-like_dom_sf"/>
</dbReference>
<gene>
    <name evidence="4" type="ORF">BCV69DRAFT_32601</name>
</gene>
<feature type="region of interest" description="Disordered" evidence="1">
    <location>
        <begin position="1"/>
        <end position="107"/>
    </location>
</feature>
<evidence type="ECO:0000313" key="5">
    <source>
        <dbReference type="Proteomes" id="UP000245942"/>
    </source>
</evidence>
<evidence type="ECO:0000256" key="2">
    <source>
        <dbReference type="SAM" id="Phobius"/>
    </source>
</evidence>
<proteinExistence type="predicted"/>
<feature type="region of interest" description="Disordered" evidence="1">
    <location>
        <begin position="132"/>
        <end position="274"/>
    </location>
</feature>
<organism evidence="4 5">
    <name type="scientific">Pseudomicrostroma glucosiphilum</name>
    <dbReference type="NCBI Taxonomy" id="1684307"/>
    <lineage>
        <taxon>Eukaryota</taxon>
        <taxon>Fungi</taxon>
        <taxon>Dikarya</taxon>
        <taxon>Basidiomycota</taxon>
        <taxon>Ustilaginomycotina</taxon>
        <taxon>Exobasidiomycetes</taxon>
        <taxon>Microstromatales</taxon>
        <taxon>Microstromatales incertae sedis</taxon>
        <taxon>Pseudomicrostroma</taxon>
    </lineage>
</organism>
<protein>
    <recommendedName>
        <fullName evidence="3">GRAM domain-containing protein</fullName>
    </recommendedName>
</protein>
<sequence>MADTSAESYMQPGRLYSRRHSAGSYGNLEDVDEVDAGTASPTKRRSPGKVAQFFDKLRPTHKHSGNASAGLATDQDAQDPNTKSLRSSRNQSGKDTPAQDAQGDFGQFIKAAELKERLEVEKIREVEEELKLAKKKKKKGGKSSAAADHSRPPSADALMPSAPPLEDSKEFPGGFGDDAHPRTILPAGTARNVRPKYSPRDSRQTGTSSSFNVCGADLSSDENDEVEDNVDASPRATTDTLVDEAGGDNSGERGEKAILQRSGSSSSISSSGSLVGDYDDALPMRAGPQEKSASIVSLKSWGSSASPDTKSLASGGADPRLAAPLLELEELELKSFLKNFNRHTREIRVPASAHFPRRRMPRWDDFVIPPGEAALAAREGKRVTVLTHVDRGLQTLAREEGEGGPEPRPAPEPSGKKSKKQLAKSHNAADEELQQKKVTWAPETGFMPEGLSTGLSGEDEISASVFGGGLRNRTIEKSERKAKEMESGKEGHTGKSGSTTDSSARAPLTHGLLDTDQAGTSDIHDDRTELRPSRDTPEEAELTEGTWELIDGNAEHEAIYDASGTDRVDGVAFCIAYILALVERYAPEELDNTPDQTYREGRARSHLERLYIIAPFWERLGGGLRKLYRWDNPRRSATAAMIYFVLWWTDLLPTAFFLMLIYYILQFRFFPPEASFLHERVRDRMARGVEADKLAERLRRRSRLDILEIYRRFTLKYGLEVQLAAGDIADFHEKVKNLILWRNPQATWRTLALFCTITVFVTFAPAYYIWKAFFFFTGFTFFCLLPLQSHYPRYRRPLSPAWWALWGSPTDAQFAVQILRRRHLERAQADLSKSSGKDGRRRSSAGGGRLAGLRSEAAHAVKGGAMRPMKEKPEEALFGLEEEIEGEDENGEKRFRPKKLGSFFCQHHGVPGHLTITTRQIYFRGLGRSKTCKTPLEEVAGLAKTKSLQLFVWYSSGLQIARSNKRSLFFSNMVKRDECFNLILAVGSEVWTK</sequence>
<dbReference type="Proteomes" id="UP000245942">
    <property type="component" value="Unassembled WGS sequence"/>
</dbReference>
<dbReference type="InterPro" id="IPR004182">
    <property type="entry name" value="GRAM"/>
</dbReference>
<dbReference type="GeneID" id="37016938"/>
<feature type="region of interest" description="Disordered" evidence="1">
    <location>
        <begin position="472"/>
        <end position="542"/>
    </location>
</feature>
<feature type="region of interest" description="Disordered" evidence="1">
    <location>
        <begin position="829"/>
        <end position="852"/>
    </location>
</feature>
<reference evidence="4 5" key="1">
    <citation type="journal article" date="2018" name="Mol. Biol. Evol.">
        <title>Broad Genomic Sampling Reveals a Smut Pathogenic Ancestry of the Fungal Clade Ustilaginomycotina.</title>
        <authorList>
            <person name="Kijpornyongpan T."/>
            <person name="Mondo S.J."/>
            <person name="Barry K."/>
            <person name="Sandor L."/>
            <person name="Lee J."/>
            <person name="Lipzen A."/>
            <person name="Pangilinan J."/>
            <person name="LaButti K."/>
            <person name="Hainaut M."/>
            <person name="Henrissat B."/>
            <person name="Grigoriev I.V."/>
            <person name="Spatafora J.W."/>
            <person name="Aime M.C."/>
        </authorList>
    </citation>
    <scope>NUCLEOTIDE SEQUENCE [LARGE SCALE GENOMIC DNA]</scope>
    <source>
        <strain evidence="4 5">MCA 4718</strain>
    </source>
</reference>
<feature type="compositionally biased region" description="Acidic residues" evidence="1">
    <location>
        <begin position="219"/>
        <end position="230"/>
    </location>
</feature>
<feature type="domain" description="GRAM" evidence="3">
    <location>
        <begin position="910"/>
        <end position="986"/>
    </location>
</feature>
<dbReference type="InterPro" id="IPR037847">
    <property type="entry name" value="GRAMDC4"/>
</dbReference>
<keyword evidence="5" id="KW-1185">Reference proteome</keyword>
<accession>A0A316U3G9</accession>
<dbReference type="RefSeq" id="XP_025346957.1">
    <property type="nucleotide sequence ID" value="XM_025495204.1"/>
</dbReference>
<evidence type="ECO:0000259" key="3">
    <source>
        <dbReference type="Pfam" id="PF02893"/>
    </source>
</evidence>
<keyword evidence="2" id="KW-1133">Transmembrane helix</keyword>
<dbReference type="OrthoDB" id="1708389at2759"/>
<dbReference type="AlphaFoldDB" id="A0A316U3G9"/>
<keyword evidence="2" id="KW-0472">Membrane</keyword>
<feature type="region of interest" description="Disordered" evidence="1">
    <location>
        <begin position="395"/>
        <end position="459"/>
    </location>
</feature>
<feature type="compositionally biased region" description="Basic and acidic residues" evidence="1">
    <location>
        <begin position="522"/>
        <end position="537"/>
    </location>
</feature>
<name>A0A316U3G9_9BASI</name>
<keyword evidence="2" id="KW-0812">Transmembrane</keyword>
<dbReference type="PANTHER" id="PTHR37402">
    <property type="entry name" value="GRAM DOMAIN-CONTAINING PROTEIN 4"/>
    <property type="match status" value="1"/>
</dbReference>
<evidence type="ECO:0000256" key="1">
    <source>
        <dbReference type="SAM" id="MobiDB-lite"/>
    </source>
</evidence>
<evidence type="ECO:0000313" key="4">
    <source>
        <dbReference type="EMBL" id="PWN19797.1"/>
    </source>
</evidence>
<dbReference type="Pfam" id="PF02893">
    <property type="entry name" value="GRAM"/>
    <property type="match status" value="1"/>
</dbReference>
<dbReference type="GO" id="GO:0006915">
    <property type="term" value="P:apoptotic process"/>
    <property type="evidence" value="ECO:0007669"/>
    <property type="project" value="InterPro"/>
</dbReference>
<feature type="compositionally biased region" description="Basic and acidic residues" evidence="1">
    <location>
        <begin position="473"/>
        <end position="493"/>
    </location>
</feature>
<feature type="compositionally biased region" description="Low complexity" evidence="1">
    <location>
        <begin position="262"/>
        <end position="273"/>
    </location>
</feature>
<dbReference type="PANTHER" id="PTHR37402:SF1">
    <property type="entry name" value="GRAM DOMAIN-CONTAINING PROTEIN 4"/>
    <property type="match status" value="1"/>
</dbReference>